<dbReference type="PANTHER" id="PTHR47939:SF5">
    <property type="entry name" value="PENTACOTRIPEPTIDE-REPEAT REGION OF PRORP DOMAIN-CONTAINING PROTEIN"/>
    <property type="match status" value="1"/>
</dbReference>
<dbReference type="InterPro" id="IPR050667">
    <property type="entry name" value="PPR-containing_protein"/>
</dbReference>
<evidence type="ECO:0008006" key="7">
    <source>
        <dbReference type="Google" id="ProtNLM"/>
    </source>
</evidence>
<feature type="region of interest" description="Disordered" evidence="4">
    <location>
        <begin position="497"/>
        <end position="525"/>
    </location>
</feature>
<comment type="similarity">
    <text evidence="1">Belongs to the PPR family. P subfamily.</text>
</comment>
<feature type="repeat" description="PPR" evidence="3">
    <location>
        <begin position="270"/>
        <end position="304"/>
    </location>
</feature>
<evidence type="ECO:0000256" key="1">
    <source>
        <dbReference type="ARBA" id="ARBA00007626"/>
    </source>
</evidence>
<dbReference type="Pfam" id="PF01535">
    <property type="entry name" value="PPR"/>
    <property type="match status" value="1"/>
</dbReference>
<dbReference type="Gene3D" id="1.25.40.10">
    <property type="entry name" value="Tetratricopeptide repeat domain"/>
    <property type="match status" value="3"/>
</dbReference>
<reference evidence="5 6" key="1">
    <citation type="submission" date="2024-01" db="EMBL/GenBank/DDBJ databases">
        <title>The complete chloroplast genome sequence of Lithospermum erythrorhizon: insights into the phylogenetic relationship among Boraginaceae species and the maternal lineages of purple gromwells.</title>
        <authorList>
            <person name="Okada T."/>
            <person name="Watanabe K."/>
        </authorList>
    </citation>
    <scope>NUCLEOTIDE SEQUENCE [LARGE SCALE GENOMIC DNA]</scope>
</reference>
<dbReference type="PROSITE" id="PS51375">
    <property type="entry name" value="PPR"/>
    <property type="match status" value="6"/>
</dbReference>
<dbReference type="NCBIfam" id="TIGR00756">
    <property type="entry name" value="PPR"/>
    <property type="match status" value="5"/>
</dbReference>
<evidence type="ECO:0000256" key="4">
    <source>
        <dbReference type="SAM" id="MobiDB-lite"/>
    </source>
</evidence>
<keyword evidence="2" id="KW-0677">Repeat</keyword>
<comment type="caution">
    <text evidence="5">The sequence shown here is derived from an EMBL/GenBank/DDBJ whole genome shotgun (WGS) entry which is preliminary data.</text>
</comment>
<sequence length="548" mass="63412">MIIEPIPKQFHNTNPTFSFLDNISNANPMIFCKVYTFCTSSVQNDDPPEDGLDDADEESDVLRDVERIVGIFRNPLTSMAQASLEELGDVKVKREVVCEVLSRLRNDWEAAYTFFLWAGKQPGHEHSVRELHSMIAILGKMRKFDTALSIIDEMRGVRTGRNLVTHQTLLIMIRRYCAVHDVGKAISTFYAYKRFKLEVGLAEFQDLLSALCRYKNVKDAEHLMFANKDVYPMDTKSFNIVLNGWCNVVGNIREGDRIWKVMKERSIKRDSYSYASIMSGFSKGKNINVVFKLFKEMKSSGVEPDRKVYNAVIHALAKGKLVKEARDLMKTMEGNGISPTNVTYNSLILPLCKKYQLDTAKEFFNEMVERGLCPSIRTYHSFFRGLRTEEEVFELLERMYATGCHPTHETYIMLIRKFCRWRQIDNAYKMWNEMSKKGVNPDRSSYIVLIHGLFLNGKLTEAHKYYLEMIKKDLQPEPKVEEMIQAWLAGKREGESHAMDLGKNPAESGEHENNSRVTSKNVNRERNFLQIPESRRIKRERGFSFVED</sequence>
<feature type="repeat" description="PPR" evidence="3">
    <location>
        <begin position="442"/>
        <end position="476"/>
    </location>
</feature>
<evidence type="ECO:0000313" key="6">
    <source>
        <dbReference type="Proteomes" id="UP001454036"/>
    </source>
</evidence>
<proteinExistence type="inferred from homology"/>
<evidence type="ECO:0000256" key="3">
    <source>
        <dbReference type="PROSITE-ProRule" id="PRU00708"/>
    </source>
</evidence>
<protein>
    <recommendedName>
        <fullName evidence="7">Pentatricopeptide repeat-containing protein</fullName>
    </recommendedName>
</protein>
<feature type="repeat" description="PPR" evidence="3">
    <location>
        <begin position="340"/>
        <end position="374"/>
    </location>
</feature>
<accession>A0AAV3QA80</accession>
<dbReference type="InterPro" id="IPR011990">
    <property type="entry name" value="TPR-like_helical_dom_sf"/>
</dbReference>
<dbReference type="InterPro" id="IPR002885">
    <property type="entry name" value="PPR_rpt"/>
</dbReference>
<evidence type="ECO:0000256" key="2">
    <source>
        <dbReference type="ARBA" id="ARBA00022737"/>
    </source>
</evidence>
<dbReference type="AlphaFoldDB" id="A0AAV3QA80"/>
<name>A0AAV3QA80_LITER</name>
<dbReference type="EMBL" id="BAABME010035756">
    <property type="protein sequence ID" value="GAA0159861.1"/>
    <property type="molecule type" value="Genomic_DNA"/>
</dbReference>
<dbReference type="PANTHER" id="PTHR47939">
    <property type="entry name" value="MEMBRANE-ASSOCIATED SALT-INDUCIBLE PROTEIN-LIKE"/>
    <property type="match status" value="1"/>
</dbReference>
<dbReference type="Proteomes" id="UP001454036">
    <property type="component" value="Unassembled WGS sequence"/>
</dbReference>
<evidence type="ECO:0000313" key="5">
    <source>
        <dbReference type="EMBL" id="GAA0159861.1"/>
    </source>
</evidence>
<dbReference type="Pfam" id="PF13041">
    <property type="entry name" value="PPR_2"/>
    <property type="match status" value="3"/>
</dbReference>
<gene>
    <name evidence="5" type="ORF">LIER_43497</name>
</gene>
<organism evidence="5 6">
    <name type="scientific">Lithospermum erythrorhizon</name>
    <name type="common">Purple gromwell</name>
    <name type="synonym">Lithospermum officinale var. erythrorhizon</name>
    <dbReference type="NCBI Taxonomy" id="34254"/>
    <lineage>
        <taxon>Eukaryota</taxon>
        <taxon>Viridiplantae</taxon>
        <taxon>Streptophyta</taxon>
        <taxon>Embryophyta</taxon>
        <taxon>Tracheophyta</taxon>
        <taxon>Spermatophyta</taxon>
        <taxon>Magnoliopsida</taxon>
        <taxon>eudicotyledons</taxon>
        <taxon>Gunneridae</taxon>
        <taxon>Pentapetalae</taxon>
        <taxon>asterids</taxon>
        <taxon>lamiids</taxon>
        <taxon>Boraginales</taxon>
        <taxon>Boraginaceae</taxon>
        <taxon>Boraginoideae</taxon>
        <taxon>Lithospermeae</taxon>
        <taxon>Lithospermum</taxon>
    </lineage>
</organism>
<feature type="repeat" description="PPR" evidence="3">
    <location>
        <begin position="407"/>
        <end position="441"/>
    </location>
</feature>
<feature type="repeat" description="PPR" evidence="3">
    <location>
        <begin position="305"/>
        <end position="339"/>
    </location>
</feature>
<keyword evidence="6" id="KW-1185">Reference proteome</keyword>
<feature type="repeat" description="PPR" evidence="3">
    <location>
        <begin position="234"/>
        <end position="269"/>
    </location>
</feature>